<dbReference type="InterPro" id="IPR015615">
    <property type="entry name" value="TGF-beta-rel"/>
</dbReference>
<dbReference type="Proteomes" id="UP000264800">
    <property type="component" value="Unplaced"/>
</dbReference>
<dbReference type="PROSITE" id="PS51362">
    <property type="entry name" value="TGF_BETA_2"/>
    <property type="match status" value="1"/>
</dbReference>
<dbReference type="AlphaFoldDB" id="A0A3Q3BAC4"/>
<feature type="chain" id="PRO_5018592999" evidence="7">
    <location>
        <begin position="28"/>
        <end position="381"/>
    </location>
</feature>
<dbReference type="Ensembl" id="ENSKMAT00000021758.1">
    <property type="protein sequence ID" value="ENSKMAP00000021479.1"/>
    <property type="gene ID" value="ENSKMAG00000015963.1"/>
</dbReference>
<dbReference type="SMART" id="SM00204">
    <property type="entry name" value="TGFB"/>
    <property type="match status" value="1"/>
</dbReference>
<dbReference type="Gene3D" id="2.10.90.10">
    <property type="entry name" value="Cystine-knot cytokines"/>
    <property type="match status" value="1"/>
</dbReference>
<evidence type="ECO:0000256" key="6">
    <source>
        <dbReference type="RuleBase" id="RU000354"/>
    </source>
</evidence>
<keyword evidence="4 6" id="KW-0339">Growth factor</keyword>
<dbReference type="PANTHER" id="PTHR11848:SF78">
    <property type="entry name" value="GROWTH_DIFFERENTIATION FACTOR 15"/>
    <property type="match status" value="1"/>
</dbReference>
<dbReference type="InterPro" id="IPR029034">
    <property type="entry name" value="Cystine-knot_cytokine"/>
</dbReference>
<reference evidence="9" key="1">
    <citation type="submission" date="2025-08" db="UniProtKB">
        <authorList>
            <consortium name="Ensembl"/>
        </authorList>
    </citation>
    <scope>IDENTIFICATION</scope>
</reference>
<keyword evidence="7" id="KW-0732">Signal</keyword>
<dbReference type="PROSITE" id="PS00250">
    <property type="entry name" value="TGF_BETA_1"/>
    <property type="match status" value="1"/>
</dbReference>
<dbReference type="Gene3D" id="2.60.120.970">
    <property type="match status" value="1"/>
</dbReference>
<feature type="domain" description="TGF-beta family profile" evidence="8">
    <location>
        <begin position="267"/>
        <end position="381"/>
    </location>
</feature>
<keyword evidence="3" id="KW-0964">Secreted</keyword>
<evidence type="ECO:0000313" key="10">
    <source>
        <dbReference type="Proteomes" id="UP000264800"/>
    </source>
</evidence>
<dbReference type="CDD" id="cd19376">
    <property type="entry name" value="TGF_beta_GDF15"/>
    <property type="match status" value="1"/>
</dbReference>
<sequence>MLTSHTPLRLISCSLLLLLLTSTSKEGQPPMTHGGSSETARMNSQEVLILDAVKTGILSFLGLDIEPRPTQKASERELRKMFQLYREQMSQMRRNSSQSMRKTWQTTMSAVFFPGTVEPLQVLRRTYPRPSGHRLTWYRAVFQKNPNIQPEMTLVQAEMKLSMHFLDEPTDVSSEVRRKIKVKVNQMKPVISAVWTYTYSGEQNNTSSSQELTLDISSAVRRWMKTDGQPLVVDVGITQLKGDAHKLNPIITLELGLMEPHPAQGARLRRSNKQDNCDEQGWCCRKSVSVSFKDIGWADWVVAPTEYTMNFCDGACPHNYKPASMHTQVKSRLHQITKGGTPRPCCVPAAYEPMVLMHYDSRGRLKLTPFNDLIVSKCHCA</sequence>
<evidence type="ECO:0000256" key="3">
    <source>
        <dbReference type="ARBA" id="ARBA00022525"/>
    </source>
</evidence>
<keyword evidence="5" id="KW-1015">Disulfide bond</keyword>
<dbReference type="SUPFAM" id="SSF57501">
    <property type="entry name" value="Cystine-knot cytokines"/>
    <property type="match status" value="1"/>
</dbReference>
<dbReference type="Pfam" id="PF00019">
    <property type="entry name" value="TGF_beta"/>
    <property type="match status" value="1"/>
</dbReference>
<evidence type="ECO:0000256" key="2">
    <source>
        <dbReference type="ARBA" id="ARBA00006656"/>
    </source>
</evidence>
<dbReference type="OMA" id="EYTMHFC"/>
<dbReference type="GO" id="GO:0005125">
    <property type="term" value="F:cytokine activity"/>
    <property type="evidence" value="ECO:0007669"/>
    <property type="project" value="TreeGrafter"/>
</dbReference>
<dbReference type="InterPro" id="IPR001839">
    <property type="entry name" value="TGF-b_C"/>
</dbReference>
<feature type="signal peptide" evidence="7">
    <location>
        <begin position="1"/>
        <end position="27"/>
    </location>
</feature>
<comment type="subcellular location">
    <subcellularLocation>
        <location evidence="1">Secreted</location>
    </subcellularLocation>
</comment>
<keyword evidence="10" id="KW-1185">Reference proteome</keyword>
<dbReference type="STRING" id="37003.ENSKMAP00000021479"/>
<dbReference type="InterPro" id="IPR017948">
    <property type="entry name" value="TGFb_CS"/>
</dbReference>
<evidence type="ECO:0000256" key="4">
    <source>
        <dbReference type="ARBA" id="ARBA00023030"/>
    </source>
</evidence>
<comment type="similarity">
    <text evidence="2 6">Belongs to the TGF-beta family.</text>
</comment>
<accession>A0A3Q3BAC4</accession>
<evidence type="ECO:0000256" key="7">
    <source>
        <dbReference type="SAM" id="SignalP"/>
    </source>
</evidence>
<dbReference type="GO" id="GO:0008083">
    <property type="term" value="F:growth factor activity"/>
    <property type="evidence" value="ECO:0007669"/>
    <property type="project" value="UniProtKB-KW"/>
</dbReference>
<dbReference type="GeneTree" id="ENSGT00940000161872"/>
<organism evidence="9 10">
    <name type="scientific">Kryptolebias marmoratus</name>
    <name type="common">Mangrove killifish</name>
    <name type="synonym">Rivulus marmoratus</name>
    <dbReference type="NCBI Taxonomy" id="37003"/>
    <lineage>
        <taxon>Eukaryota</taxon>
        <taxon>Metazoa</taxon>
        <taxon>Chordata</taxon>
        <taxon>Craniata</taxon>
        <taxon>Vertebrata</taxon>
        <taxon>Euteleostomi</taxon>
        <taxon>Actinopterygii</taxon>
        <taxon>Neopterygii</taxon>
        <taxon>Teleostei</taxon>
        <taxon>Neoteleostei</taxon>
        <taxon>Acanthomorphata</taxon>
        <taxon>Ovalentaria</taxon>
        <taxon>Atherinomorphae</taxon>
        <taxon>Cyprinodontiformes</taxon>
        <taxon>Rivulidae</taxon>
        <taxon>Kryptolebias</taxon>
    </lineage>
</organism>
<evidence type="ECO:0000256" key="5">
    <source>
        <dbReference type="ARBA" id="ARBA00023157"/>
    </source>
</evidence>
<proteinExistence type="inferred from homology"/>
<reference evidence="9" key="2">
    <citation type="submission" date="2025-09" db="UniProtKB">
        <authorList>
            <consortium name="Ensembl"/>
        </authorList>
    </citation>
    <scope>IDENTIFICATION</scope>
</reference>
<dbReference type="PANTHER" id="PTHR11848">
    <property type="entry name" value="TGF-BETA FAMILY"/>
    <property type="match status" value="1"/>
</dbReference>
<name>A0A3Q3BAC4_KRYMA</name>
<protein>
    <submittedName>
        <fullName evidence="9">Growth/differentiation factor 15</fullName>
    </submittedName>
</protein>
<evidence type="ECO:0000259" key="8">
    <source>
        <dbReference type="PROSITE" id="PS51362"/>
    </source>
</evidence>
<evidence type="ECO:0000256" key="1">
    <source>
        <dbReference type="ARBA" id="ARBA00004613"/>
    </source>
</evidence>
<dbReference type="GO" id="GO:0005615">
    <property type="term" value="C:extracellular space"/>
    <property type="evidence" value="ECO:0007669"/>
    <property type="project" value="TreeGrafter"/>
</dbReference>
<evidence type="ECO:0000313" key="9">
    <source>
        <dbReference type="Ensembl" id="ENSKMAP00000021479.1"/>
    </source>
</evidence>